<evidence type="ECO:0000256" key="1">
    <source>
        <dbReference type="SAM" id="MobiDB-lite"/>
    </source>
</evidence>
<proteinExistence type="predicted"/>
<name>A0ABP1A6D7_9BRYO</name>
<feature type="region of interest" description="Disordered" evidence="1">
    <location>
        <begin position="1"/>
        <end position="59"/>
    </location>
</feature>
<gene>
    <name evidence="2" type="ORF">CSSPJE1EN2_LOCUS1086</name>
</gene>
<dbReference type="Proteomes" id="UP001497522">
    <property type="component" value="Chromosome 1"/>
</dbReference>
<protein>
    <submittedName>
        <fullName evidence="2">Uncharacterized protein</fullName>
    </submittedName>
</protein>
<accession>A0ABP1A6D7</accession>
<evidence type="ECO:0000313" key="2">
    <source>
        <dbReference type="EMBL" id="CAK9858091.1"/>
    </source>
</evidence>
<sequence>MDGSSSLSHHGTREQVVELDSESDSDSNQDSDDGTQPVGLDEEQRKRNLSEATNAGEGSVLLQIQQMEIVDPSGCVKELIMKNPKEDTRWGEICQKI</sequence>
<reference evidence="2 3" key="1">
    <citation type="submission" date="2024-03" db="EMBL/GenBank/DDBJ databases">
        <authorList>
            <consortium name="ELIXIR-Norway"/>
            <consortium name="Elixir Norway"/>
        </authorList>
    </citation>
    <scope>NUCLEOTIDE SEQUENCE [LARGE SCALE GENOMIC DNA]</scope>
</reference>
<keyword evidence="3" id="KW-1185">Reference proteome</keyword>
<evidence type="ECO:0000313" key="3">
    <source>
        <dbReference type="Proteomes" id="UP001497522"/>
    </source>
</evidence>
<organism evidence="2 3">
    <name type="scientific">Sphagnum jensenii</name>
    <dbReference type="NCBI Taxonomy" id="128206"/>
    <lineage>
        <taxon>Eukaryota</taxon>
        <taxon>Viridiplantae</taxon>
        <taxon>Streptophyta</taxon>
        <taxon>Embryophyta</taxon>
        <taxon>Bryophyta</taxon>
        <taxon>Sphagnophytina</taxon>
        <taxon>Sphagnopsida</taxon>
        <taxon>Sphagnales</taxon>
        <taxon>Sphagnaceae</taxon>
        <taxon>Sphagnum</taxon>
    </lineage>
</organism>
<dbReference type="EMBL" id="OZ023702">
    <property type="protein sequence ID" value="CAK9858091.1"/>
    <property type="molecule type" value="Genomic_DNA"/>
</dbReference>
<feature type="compositionally biased region" description="Acidic residues" evidence="1">
    <location>
        <begin position="17"/>
        <end position="33"/>
    </location>
</feature>